<feature type="region of interest" description="Disordered" evidence="1">
    <location>
        <begin position="94"/>
        <end position="123"/>
    </location>
</feature>
<evidence type="ECO:0000256" key="1">
    <source>
        <dbReference type="SAM" id="MobiDB-lite"/>
    </source>
</evidence>
<evidence type="ECO:0000313" key="3">
    <source>
        <dbReference type="EMBL" id="JAG14188.1"/>
    </source>
</evidence>
<keyword evidence="3" id="KW-0378">Hydrolase</keyword>
<proteinExistence type="predicted"/>
<dbReference type="GO" id="GO:0006281">
    <property type="term" value="P:DNA repair"/>
    <property type="evidence" value="ECO:0007669"/>
    <property type="project" value="InterPro"/>
</dbReference>
<dbReference type="InterPro" id="IPR020847">
    <property type="entry name" value="AP_endonuclease_F1_BS"/>
</dbReference>
<protein>
    <submittedName>
        <fullName evidence="3">Apurinic endonuclease-redox protein</fullName>
    </submittedName>
</protein>
<reference evidence="4" key="3">
    <citation type="journal article" date="2016" name="Gigascience">
        <title>De novo construction of an expanded transcriptome assembly for the western tarnished plant bug, Lygus hesperus.</title>
        <authorList>
            <person name="Tassone E.E."/>
            <person name="Geib S.M."/>
            <person name="Hall B."/>
            <person name="Fabrick J.A."/>
            <person name="Brent C.S."/>
            <person name="Hull J.J."/>
        </authorList>
    </citation>
    <scope>NUCLEOTIDE SEQUENCE</scope>
</reference>
<feature type="compositionally biased region" description="Low complexity" evidence="1">
    <location>
        <begin position="111"/>
        <end position="123"/>
    </location>
</feature>
<dbReference type="EMBL" id="GDHC01004545">
    <property type="protein sequence ID" value="JAQ14084.1"/>
    <property type="molecule type" value="Transcribed_RNA"/>
</dbReference>
<reference evidence="3" key="2">
    <citation type="submission" date="2014-07" db="EMBL/GenBank/DDBJ databases">
        <authorList>
            <person name="Hull J."/>
        </authorList>
    </citation>
    <scope>NUCLEOTIDE SEQUENCE</scope>
</reference>
<organism evidence="3">
    <name type="scientific">Lygus hesperus</name>
    <name type="common">Western plant bug</name>
    <dbReference type="NCBI Taxonomy" id="30085"/>
    <lineage>
        <taxon>Eukaryota</taxon>
        <taxon>Metazoa</taxon>
        <taxon>Ecdysozoa</taxon>
        <taxon>Arthropoda</taxon>
        <taxon>Hexapoda</taxon>
        <taxon>Insecta</taxon>
        <taxon>Pterygota</taxon>
        <taxon>Neoptera</taxon>
        <taxon>Paraneoptera</taxon>
        <taxon>Hemiptera</taxon>
        <taxon>Heteroptera</taxon>
        <taxon>Panheteroptera</taxon>
        <taxon>Cimicomorpha</taxon>
        <taxon>Miridae</taxon>
        <taxon>Mirini</taxon>
        <taxon>Lygus</taxon>
    </lineage>
</organism>
<evidence type="ECO:0000313" key="4">
    <source>
        <dbReference type="EMBL" id="JAQ14084.1"/>
    </source>
</evidence>
<name>A0A0A9X5W6_LYGHE</name>
<dbReference type="Pfam" id="PF03372">
    <property type="entry name" value="Exo_endo_phos"/>
    <property type="match status" value="1"/>
</dbReference>
<gene>
    <name evidence="3" type="primary">ARP</name>
    <name evidence="3" type="ORF">CM83_25718</name>
    <name evidence="4" type="ORF">g.8167</name>
</gene>
<dbReference type="GO" id="GO:0003677">
    <property type="term" value="F:DNA binding"/>
    <property type="evidence" value="ECO:0007669"/>
    <property type="project" value="InterPro"/>
</dbReference>
<reference evidence="3" key="1">
    <citation type="journal article" date="2014" name="PLoS ONE">
        <title>Transcriptome-Based Identification of ABC Transporters in the Western Tarnished Plant Bug Lygus hesperus.</title>
        <authorList>
            <person name="Hull J.J."/>
            <person name="Chaney K."/>
            <person name="Geib S.M."/>
            <person name="Fabrick J.A."/>
            <person name="Brent C.S."/>
            <person name="Walsh D."/>
            <person name="Lavine L.C."/>
        </authorList>
    </citation>
    <scope>NUCLEOTIDE SEQUENCE</scope>
</reference>
<accession>A0A0A9X5W6</accession>
<dbReference type="PROSITE" id="PS00726">
    <property type="entry name" value="AP_NUCLEASE_F1_1"/>
    <property type="match status" value="1"/>
</dbReference>
<dbReference type="Gene3D" id="3.60.10.10">
    <property type="entry name" value="Endonuclease/exonuclease/phosphatase"/>
    <property type="match status" value="1"/>
</dbReference>
<dbReference type="GO" id="GO:0004519">
    <property type="term" value="F:endonuclease activity"/>
    <property type="evidence" value="ECO:0007669"/>
    <property type="project" value="UniProtKB-KW"/>
</dbReference>
<feature type="domain" description="Endonuclease/exonuclease/phosphatase" evidence="2">
    <location>
        <begin position="8"/>
        <end position="72"/>
    </location>
</feature>
<dbReference type="InterPro" id="IPR005135">
    <property type="entry name" value="Endo/exonuclease/phosphatase"/>
</dbReference>
<keyword evidence="3" id="KW-0255">Endonuclease</keyword>
<evidence type="ECO:0000259" key="2">
    <source>
        <dbReference type="Pfam" id="PF03372"/>
    </source>
</evidence>
<dbReference type="EMBL" id="GBHO01029416">
    <property type="protein sequence ID" value="JAG14188.1"/>
    <property type="molecule type" value="Transcribed_RNA"/>
</dbReference>
<sequence length="123" mass="13221">MRGLLKKDAHAIEKLLTTLQPDMLCLQETKLNVHDAEANAKLGVVDGYHFVDHPCASTKGYSGTRVYVKNATFGGPYQAQTVCGFTFPAGVLREGTNSATRPEADSEDGNSSKNNKTSSSKDV</sequence>
<dbReference type="InterPro" id="IPR036691">
    <property type="entry name" value="Endo/exonu/phosph_ase_sf"/>
</dbReference>
<dbReference type="AlphaFoldDB" id="A0A0A9X5W6"/>
<dbReference type="SUPFAM" id="SSF56219">
    <property type="entry name" value="DNase I-like"/>
    <property type="match status" value="1"/>
</dbReference>
<keyword evidence="3" id="KW-0540">Nuclease</keyword>